<keyword evidence="2" id="KW-1133">Transmembrane helix</keyword>
<accession>A0A4Q9MKD6</accession>
<feature type="region of interest" description="Disordered" evidence="1">
    <location>
        <begin position="76"/>
        <end position="168"/>
    </location>
</feature>
<keyword evidence="2" id="KW-0812">Transmembrane</keyword>
<evidence type="ECO:0000313" key="5">
    <source>
        <dbReference type="Proteomes" id="UP000292082"/>
    </source>
</evidence>
<reference evidence="3 5" key="1">
    <citation type="submission" date="2019-01" db="EMBL/GenBank/DDBJ databases">
        <title>Draft genome sequences of three monokaryotic isolates of the white-rot basidiomycete fungus Dichomitus squalens.</title>
        <authorList>
            <consortium name="DOE Joint Genome Institute"/>
            <person name="Lopez S.C."/>
            <person name="Andreopoulos B."/>
            <person name="Pangilinan J."/>
            <person name="Lipzen A."/>
            <person name="Riley R."/>
            <person name="Ahrendt S."/>
            <person name="Ng V."/>
            <person name="Barry K."/>
            <person name="Daum C."/>
            <person name="Grigoriev I.V."/>
            <person name="Hilden K.S."/>
            <person name="Makela M.R."/>
            <person name="de Vries R.P."/>
        </authorList>
    </citation>
    <scope>NUCLEOTIDE SEQUENCE [LARGE SCALE GENOMIC DNA]</scope>
    <source>
        <strain evidence="4 5">CBS 464.89</strain>
        <strain evidence="3">OM18370.1</strain>
    </source>
</reference>
<evidence type="ECO:0000313" key="3">
    <source>
        <dbReference type="EMBL" id="TBU26531.1"/>
    </source>
</evidence>
<evidence type="ECO:0000256" key="2">
    <source>
        <dbReference type="SAM" id="Phobius"/>
    </source>
</evidence>
<protein>
    <recommendedName>
        <fullName evidence="6">Extracellular membrane protein CFEM domain-containing protein</fullName>
    </recommendedName>
</protein>
<dbReference type="Proteomes" id="UP000292082">
    <property type="component" value="Unassembled WGS sequence"/>
</dbReference>
<keyword evidence="5" id="KW-1185">Reference proteome</keyword>
<gene>
    <name evidence="4" type="ORF">BD310DRAFT_276300</name>
    <name evidence="3" type="ORF">BD311DRAFT_427306</name>
</gene>
<dbReference type="OrthoDB" id="2754787at2759"/>
<dbReference type="EMBL" id="ML143444">
    <property type="protein sequence ID" value="TBU26531.1"/>
    <property type="molecule type" value="Genomic_DNA"/>
</dbReference>
<organism evidence="3">
    <name type="scientific">Dichomitus squalens</name>
    <dbReference type="NCBI Taxonomy" id="114155"/>
    <lineage>
        <taxon>Eukaryota</taxon>
        <taxon>Fungi</taxon>
        <taxon>Dikarya</taxon>
        <taxon>Basidiomycota</taxon>
        <taxon>Agaricomycotina</taxon>
        <taxon>Agaricomycetes</taxon>
        <taxon>Polyporales</taxon>
        <taxon>Polyporaceae</taxon>
        <taxon>Dichomitus</taxon>
    </lineage>
</organism>
<dbReference type="Proteomes" id="UP000292957">
    <property type="component" value="Unassembled WGS sequence"/>
</dbReference>
<evidence type="ECO:0000313" key="4">
    <source>
        <dbReference type="EMBL" id="TBU51907.1"/>
    </source>
</evidence>
<name>A0A4Q9MKD6_9APHY</name>
<dbReference type="AlphaFoldDB" id="A0A4Q9MKD6"/>
<keyword evidence="2" id="KW-0472">Membrane</keyword>
<evidence type="ECO:0000256" key="1">
    <source>
        <dbReference type="SAM" id="MobiDB-lite"/>
    </source>
</evidence>
<feature type="compositionally biased region" description="Low complexity" evidence="1">
    <location>
        <begin position="85"/>
        <end position="163"/>
    </location>
</feature>
<proteinExistence type="predicted"/>
<evidence type="ECO:0008006" key="6">
    <source>
        <dbReference type="Google" id="ProtNLM"/>
    </source>
</evidence>
<dbReference type="STRING" id="114155.A0A4Q9MKD6"/>
<sequence>MDSTRLNIEQVRSSRQSLTYSNHAYRNFPCACHSEQFMPGAVNCMTTNCTQTDKEAGEATLNTACKAVGTSVSLPTSFSTGVPPISGSATTTITESTTGSSTSETDSPSSAPASSTASQPSVTVTQTTTAPPSSTTVSSTSISSETSSHTESTIIATSTAGNSSAGGSGNGSVIMTGGVSISGIMLAVLLATVGAVVSL</sequence>
<dbReference type="EMBL" id="ML145277">
    <property type="protein sequence ID" value="TBU51907.1"/>
    <property type="molecule type" value="Genomic_DNA"/>
</dbReference>
<feature type="transmembrane region" description="Helical" evidence="2">
    <location>
        <begin position="173"/>
        <end position="197"/>
    </location>
</feature>